<gene>
    <name evidence="6" type="ORF">BZG36_02490</name>
</gene>
<dbReference type="PANTHER" id="PTHR31733">
    <property type="entry name" value="RIBONUCLEASE KAPPA"/>
    <property type="match status" value="1"/>
</dbReference>
<dbReference type="Proteomes" id="UP000242875">
    <property type="component" value="Unassembled WGS sequence"/>
</dbReference>
<keyword evidence="2 5" id="KW-0812">Transmembrane</keyword>
<evidence type="ECO:0000313" key="6">
    <source>
        <dbReference type="EMBL" id="OZJ04264.1"/>
    </source>
</evidence>
<dbReference type="GO" id="GO:0004521">
    <property type="term" value="F:RNA endonuclease activity"/>
    <property type="evidence" value="ECO:0007669"/>
    <property type="project" value="InterPro"/>
</dbReference>
<evidence type="ECO:0000256" key="3">
    <source>
        <dbReference type="ARBA" id="ARBA00022989"/>
    </source>
</evidence>
<dbReference type="OrthoDB" id="67317at2759"/>
<organism evidence="6 7">
    <name type="scientific">Bifiguratus adelaidae</name>
    <dbReference type="NCBI Taxonomy" id="1938954"/>
    <lineage>
        <taxon>Eukaryota</taxon>
        <taxon>Fungi</taxon>
        <taxon>Fungi incertae sedis</taxon>
        <taxon>Mucoromycota</taxon>
        <taxon>Mucoromycotina</taxon>
        <taxon>Endogonomycetes</taxon>
        <taxon>Endogonales</taxon>
        <taxon>Endogonales incertae sedis</taxon>
        <taxon>Bifiguratus</taxon>
    </lineage>
</organism>
<keyword evidence="7" id="KW-1185">Reference proteome</keyword>
<dbReference type="AlphaFoldDB" id="A0A261Y187"/>
<dbReference type="GO" id="GO:0016020">
    <property type="term" value="C:membrane"/>
    <property type="evidence" value="ECO:0007669"/>
    <property type="project" value="UniProtKB-SubCell"/>
</dbReference>
<feature type="transmembrane region" description="Helical" evidence="5">
    <location>
        <begin position="49"/>
        <end position="70"/>
    </location>
</feature>
<evidence type="ECO:0000256" key="1">
    <source>
        <dbReference type="ARBA" id="ARBA00004141"/>
    </source>
</evidence>
<keyword evidence="4 5" id="KW-0472">Membrane</keyword>
<keyword evidence="3 5" id="KW-1133">Transmembrane helix</keyword>
<dbReference type="InterPro" id="IPR026770">
    <property type="entry name" value="RNase_K"/>
</dbReference>
<comment type="caution">
    <text evidence="6">The sequence shown here is derived from an EMBL/GenBank/DDBJ whole genome shotgun (WGS) entry which is preliminary data.</text>
</comment>
<proteinExistence type="predicted"/>
<evidence type="ECO:0000313" key="7">
    <source>
        <dbReference type="Proteomes" id="UP000242875"/>
    </source>
</evidence>
<dbReference type="EMBL" id="MVBO01000047">
    <property type="protein sequence ID" value="OZJ04264.1"/>
    <property type="molecule type" value="Genomic_DNA"/>
</dbReference>
<evidence type="ECO:0000256" key="5">
    <source>
        <dbReference type="SAM" id="Phobius"/>
    </source>
</evidence>
<evidence type="ECO:0000256" key="2">
    <source>
        <dbReference type="ARBA" id="ARBA00022692"/>
    </source>
</evidence>
<name>A0A261Y187_9FUNG</name>
<dbReference type="InterPro" id="IPR056552">
    <property type="entry name" value="Ribonucl_Kappa"/>
</dbReference>
<protein>
    <submittedName>
        <fullName evidence="6">Uncharacterized protein</fullName>
    </submittedName>
</protein>
<reference evidence="6 7" key="1">
    <citation type="journal article" date="2017" name="Mycologia">
        <title>Bifiguratus adelaidae, gen. et sp. nov., a new member of Mucoromycotina in endophytic and soil-dwelling habitats.</title>
        <authorList>
            <person name="Torres-Cruz T.J."/>
            <person name="Billingsley Tobias T.L."/>
            <person name="Almatruk M."/>
            <person name="Hesse C."/>
            <person name="Kuske C.R."/>
            <person name="Desiro A."/>
            <person name="Benucci G.M."/>
            <person name="Bonito G."/>
            <person name="Stajich J.E."/>
            <person name="Dunlap C."/>
            <person name="Arnold A.E."/>
            <person name="Porras-Alfaro A."/>
        </authorList>
    </citation>
    <scope>NUCLEOTIDE SEQUENCE [LARGE SCALE GENOMIC DNA]</scope>
    <source>
        <strain evidence="6 7">AZ0501</strain>
    </source>
</reference>
<accession>A0A261Y187</accession>
<dbReference type="Pfam" id="PF23489">
    <property type="entry name" value="V-ATPase_su_f"/>
    <property type="match status" value="1"/>
</dbReference>
<sequence length="85" mass="8932">MKALVSPTSALTCTFTSAAGVIFLLILGGLFNADVEGLTESKGDPDPNVAASTCFLAAAIYAGFFVFCGCQSWIHSRNARQDIQL</sequence>
<evidence type="ECO:0000256" key="4">
    <source>
        <dbReference type="ARBA" id="ARBA00023136"/>
    </source>
</evidence>
<comment type="subcellular location">
    <subcellularLocation>
        <location evidence="1">Membrane</location>
        <topology evidence="1">Multi-pass membrane protein</topology>
    </subcellularLocation>
</comment>